<feature type="region of interest" description="Disordered" evidence="1">
    <location>
        <begin position="206"/>
        <end position="251"/>
    </location>
</feature>
<dbReference type="RefSeq" id="XP_044981560.1">
    <property type="nucleotide sequence ID" value="XM_045125625.1"/>
</dbReference>
<accession>F2D6J2</accession>
<dbReference type="KEGG" id="hvg:123448663"/>
<proteinExistence type="evidence at transcript level"/>
<sequence length="251" mass="25977">MCSRSAEGETTEKSSSPTWKICQSHSPATICLSSCLSVRRESLPGSADRIALLRAFRSDPTGPRASLAPVAASLAVGLAGGGYLVRAGVTAASSHKADASHGRWLRRERRRAPSGVAVEARPTAAWRGQARPGGNRARPGAGRARVREATTWRCGPRLGAGTRPWVWHGRGRAAGALGTVRPGAGRRPGGGARCRRLLYTCGAVSRGVASKSKSTSPLHSWRRTPSGPCAGDGVSNGEDKASGDDIGGPTA</sequence>
<reference evidence="2" key="1">
    <citation type="journal article" date="2011" name="Plant Physiol.">
        <title>Comprehensive sequence analysis of 24,783 barley full-length cDNAs derived from 12 clone libraries.</title>
        <authorList>
            <person name="Matsumoto T."/>
            <person name="Tanaka T."/>
            <person name="Sakai H."/>
            <person name="Amano N."/>
            <person name="Kanamori H."/>
            <person name="Kurita K."/>
            <person name="Kikuta A."/>
            <person name="Kamiya K."/>
            <person name="Yamamoto M."/>
            <person name="Ikawa H."/>
            <person name="Fujii N."/>
            <person name="Hori K."/>
            <person name="Itoh T."/>
            <person name="Sato K."/>
        </authorList>
    </citation>
    <scope>NUCLEOTIDE SEQUENCE</scope>
</reference>
<dbReference type="OrthoDB" id="10650935at2759"/>
<dbReference type="GeneID" id="123448663"/>
<evidence type="ECO:0000256" key="1">
    <source>
        <dbReference type="SAM" id="MobiDB-lite"/>
    </source>
</evidence>
<dbReference type="EMBL" id="AK359504">
    <property type="protein sequence ID" value="BAJ90713.1"/>
    <property type="molecule type" value="mRNA"/>
</dbReference>
<organism evidence="2">
    <name type="scientific">Hordeum vulgare subsp. vulgare</name>
    <name type="common">Domesticated barley</name>
    <dbReference type="NCBI Taxonomy" id="112509"/>
    <lineage>
        <taxon>Eukaryota</taxon>
        <taxon>Viridiplantae</taxon>
        <taxon>Streptophyta</taxon>
        <taxon>Embryophyta</taxon>
        <taxon>Tracheophyta</taxon>
        <taxon>Spermatophyta</taxon>
        <taxon>Magnoliopsida</taxon>
        <taxon>Liliopsida</taxon>
        <taxon>Poales</taxon>
        <taxon>Poaceae</taxon>
        <taxon>BOP clade</taxon>
        <taxon>Pooideae</taxon>
        <taxon>Triticodae</taxon>
        <taxon>Triticeae</taxon>
        <taxon>Hordeinae</taxon>
        <taxon>Hordeum</taxon>
    </lineage>
</organism>
<protein>
    <submittedName>
        <fullName evidence="2">Predicted protein</fullName>
    </submittedName>
</protein>
<dbReference type="AlphaFoldDB" id="F2D6J2"/>
<evidence type="ECO:0000313" key="2">
    <source>
        <dbReference type="EMBL" id="BAJ90713.1"/>
    </source>
</evidence>
<name>F2D6J2_HORVV</name>